<dbReference type="STRING" id="909613.UO65_1614"/>
<organism evidence="1 2">
    <name type="scientific">Actinokineospora spheciospongiae</name>
    <dbReference type="NCBI Taxonomy" id="909613"/>
    <lineage>
        <taxon>Bacteria</taxon>
        <taxon>Bacillati</taxon>
        <taxon>Actinomycetota</taxon>
        <taxon>Actinomycetes</taxon>
        <taxon>Pseudonocardiales</taxon>
        <taxon>Pseudonocardiaceae</taxon>
        <taxon>Actinokineospora</taxon>
    </lineage>
</organism>
<dbReference type="eggNOG" id="COG0476">
    <property type="taxonomic scope" value="Bacteria"/>
</dbReference>
<proteinExistence type="predicted"/>
<comment type="caution">
    <text evidence="1">The sequence shown here is derived from an EMBL/GenBank/DDBJ whole genome shotgun (WGS) entry which is preliminary data.</text>
</comment>
<dbReference type="PATRIC" id="fig|909613.9.peg.1627"/>
<dbReference type="InterPro" id="IPR022291">
    <property type="entry name" value="Bacteriocin_synth_cyclodeHase"/>
</dbReference>
<dbReference type="SUPFAM" id="SSF69572">
    <property type="entry name" value="Activating enzymes of the ubiquitin-like proteins"/>
    <property type="match status" value="1"/>
</dbReference>
<evidence type="ECO:0000313" key="1">
    <source>
        <dbReference type="EMBL" id="EWC63050.1"/>
    </source>
</evidence>
<gene>
    <name evidence="1" type="ORF">UO65_1614</name>
</gene>
<dbReference type="InterPro" id="IPR035985">
    <property type="entry name" value="Ubiquitin-activating_enz"/>
</dbReference>
<dbReference type="EMBL" id="AYXG01000057">
    <property type="protein sequence ID" value="EWC63050.1"/>
    <property type="molecule type" value="Genomic_DNA"/>
</dbReference>
<protein>
    <submittedName>
        <fullName evidence="1">UBA/THIF-type NAD/FAD binding protein</fullName>
    </submittedName>
</protein>
<dbReference type="Gene3D" id="3.40.50.720">
    <property type="entry name" value="NAD(P)-binding Rossmann-like Domain"/>
    <property type="match status" value="1"/>
</dbReference>
<reference evidence="1 2" key="1">
    <citation type="journal article" date="2014" name="Genome Announc.">
        <title>Draft Genome Sequence of the Antitrypanosomally Active Sponge-Associated Bacterium Actinokineospora sp. Strain EG49.</title>
        <authorList>
            <person name="Harjes J."/>
            <person name="Ryu T."/>
            <person name="Abdelmohsen U.R."/>
            <person name="Moitinho-Silva L."/>
            <person name="Horn H."/>
            <person name="Ravasi T."/>
            <person name="Hentschel U."/>
        </authorList>
    </citation>
    <scope>NUCLEOTIDE SEQUENCE [LARGE SCALE GENOMIC DNA]</scope>
    <source>
        <strain evidence="1 2">EG49</strain>
    </source>
</reference>
<dbReference type="AlphaFoldDB" id="W7IQ73"/>
<keyword evidence="2" id="KW-1185">Reference proteome</keyword>
<accession>W7IQ73</accession>
<dbReference type="RefSeq" id="WP_052020880.1">
    <property type="nucleotide sequence ID" value="NZ_AYXG01000057.1"/>
</dbReference>
<dbReference type="GO" id="GO:0008641">
    <property type="term" value="F:ubiquitin-like modifier activating enzyme activity"/>
    <property type="evidence" value="ECO:0007669"/>
    <property type="project" value="InterPro"/>
</dbReference>
<sequence>MSEAPDQTLPARPRLRPGLTVLHRRSGEFQVGVRPGRATVVSGVPTAVLDAAEEFRGGRTTAELLSRAGPEHRAAMVDLLSGLAGEGLVEDASGPGHPLARRMAPESTLAARRGTADPATRARCGVAVHGDGRLAVAVACQLAAAGVGRVRVSARGAVTAEDVGAGLTLADIGRPRRVAANEAVARAEVAVDTTAFTHRRPDLVLVADALVPDPALLAELHARAQPHLPLRAADGVGTVGPLVVPGHTACLTCAEHHRTARDECWPLVAAQLTARPHPTDLATLHATAAVATAHTLAALALTDLTHSRLHNTTLEVDPLGATLTARTAPPHPHCPCGAATRGRAEGVAGTGTVVR</sequence>
<dbReference type="NCBIfam" id="TIGR03882">
    <property type="entry name" value="cyclo_dehyd_2"/>
    <property type="match status" value="1"/>
</dbReference>
<name>W7IQ73_9PSEU</name>
<dbReference type="OrthoDB" id="4426339at2"/>
<dbReference type="Proteomes" id="UP000019277">
    <property type="component" value="Unassembled WGS sequence"/>
</dbReference>
<evidence type="ECO:0000313" key="2">
    <source>
        <dbReference type="Proteomes" id="UP000019277"/>
    </source>
</evidence>